<feature type="transmembrane region" description="Helical" evidence="6">
    <location>
        <begin position="72"/>
        <end position="95"/>
    </location>
</feature>
<dbReference type="PANTHER" id="PTHR30250">
    <property type="entry name" value="PST FAMILY PREDICTED COLANIC ACID TRANSPORTER"/>
    <property type="match status" value="1"/>
</dbReference>
<feature type="transmembrane region" description="Helical" evidence="6">
    <location>
        <begin position="344"/>
        <end position="364"/>
    </location>
</feature>
<evidence type="ECO:0000313" key="7">
    <source>
        <dbReference type="EMBL" id="GAA4382386.1"/>
    </source>
</evidence>
<keyword evidence="5 6" id="KW-0472">Membrane</keyword>
<evidence type="ECO:0000313" key="8">
    <source>
        <dbReference type="Proteomes" id="UP001500454"/>
    </source>
</evidence>
<evidence type="ECO:0000256" key="1">
    <source>
        <dbReference type="ARBA" id="ARBA00004651"/>
    </source>
</evidence>
<evidence type="ECO:0008006" key="9">
    <source>
        <dbReference type="Google" id="ProtNLM"/>
    </source>
</evidence>
<dbReference type="EMBL" id="BAABHA010000006">
    <property type="protein sequence ID" value="GAA4382386.1"/>
    <property type="molecule type" value="Genomic_DNA"/>
</dbReference>
<organism evidence="7 8">
    <name type="scientific">Hymenobacter koreensis</name>
    <dbReference type="NCBI Taxonomy" id="1084523"/>
    <lineage>
        <taxon>Bacteria</taxon>
        <taxon>Pseudomonadati</taxon>
        <taxon>Bacteroidota</taxon>
        <taxon>Cytophagia</taxon>
        <taxon>Cytophagales</taxon>
        <taxon>Hymenobacteraceae</taxon>
        <taxon>Hymenobacter</taxon>
    </lineage>
</organism>
<evidence type="ECO:0000256" key="5">
    <source>
        <dbReference type="ARBA" id="ARBA00023136"/>
    </source>
</evidence>
<keyword evidence="2" id="KW-1003">Cell membrane</keyword>
<proteinExistence type="predicted"/>
<feature type="transmembrane region" description="Helical" evidence="6">
    <location>
        <begin position="281"/>
        <end position="305"/>
    </location>
</feature>
<feature type="transmembrane region" description="Helical" evidence="6">
    <location>
        <begin position="12"/>
        <end position="33"/>
    </location>
</feature>
<keyword evidence="3 6" id="KW-0812">Transmembrane</keyword>
<dbReference type="Proteomes" id="UP001500454">
    <property type="component" value="Unassembled WGS sequence"/>
</dbReference>
<feature type="transmembrane region" description="Helical" evidence="6">
    <location>
        <begin position="130"/>
        <end position="153"/>
    </location>
</feature>
<protein>
    <recommendedName>
        <fullName evidence="9">Polysaccharide biosynthesis protein C-terminal domain-containing protein</fullName>
    </recommendedName>
</protein>
<name>A0ABP8IZT8_9BACT</name>
<accession>A0ABP8IZT8</accession>
<feature type="transmembrane region" description="Helical" evidence="6">
    <location>
        <begin position="159"/>
        <end position="181"/>
    </location>
</feature>
<keyword evidence="8" id="KW-1185">Reference proteome</keyword>
<evidence type="ECO:0000256" key="2">
    <source>
        <dbReference type="ARBA" id="ARBA00022475"/>
    </source>
</evidence>
<feature type="transmembrane region" description="Helical" evidence="6">
    <location>
        <begin position="101"/>
        <end position="123"/>
    </location>
</feature>
<evidence type="ECO:0000256" key="4">
    <source>
        <dbReference type="ARBA" id="ARBA00022989"/>
    </source>
</evidence>
<reference evidence="8" key="1">
    <citation type="journal article" date="2019" name="Int. J. Syst. Evol. Microbiol.">
        <title>The Global Catalogue of Microorganisms (GCM) 10K type strain sequencing project: providing services to taxonomists for standard genome sequencing and annotation.</title>
        <authorList>
            <consortium name="The Broad Institute Genomics Platform"/>
            <consortium name="The Broad Institute Genome Sequencing Center for Infectious Disease"/>
            <person name="Wu L."/>
            <person name="Ma J."/>
        </authorList>
    </citation>
    <scope>NUCLEOTIDE SEQUENCE [LARGE SCALE GENOMIC DNA]</scope>
    <source>
        <strain evidence="8">JCM 17924</strain>
    </source>
</reference>
<feature type="transmembrane region" description="Helical" evidence="6">
    <location>
        <begin position="45"/>
        <end position="65"/>
    </location>
</feature>
<evidence type="ECO:0000256" key="6">
    <source>
        <dbReference type="SAM" id="Phobius"/>
    </source>
</evidence>
<evidence type="ECO:0000256" key="3">
    <source>
        <dbReference type="ARBA" id="ARBA00022692"/>
    </source>
</evidence>
<dbReference type="InterPro" id="IPR050833">
    <property type="entry name" value="Poly_Biosynth_Transport"/>
</dbReference>
<keyword evidence="4 6" id="KW-1133">Transmembrane helix</keyword>
<sequence length="418" mass="45305">MLRRLVHTFTARLGIALLNFVVVLITARFLGAAGRGQVSLFVTDIALLLLFIGLLGGSSLIYLGARRNLWHLLVPAATWATVVCLLGSAGIWIWRHPSPTYMAHLLAIAWLQAGFSITTALLLSRRKEQTFNLLNIAQAGLLAGGLWLVLTVLNERTVAAYWWVCYPAYGFPLLVSAALLLQTPDRLARGLGWRAAARELARHSRSAHFSNILSFLNYRVSYYFLAAWAGPEAVGVLSVGTALAEAIWLIPRSAAQVQYLDLVHATDKQAEALATTRTARLALLATGAAVLVLVALPAKILAGIFGPEFDAARPIILLLAPGTLAISLTMLVSSYFAGLARYRINNLAQTVGLAVTLAACGLLIPRYGAPGAALATTLSYLASTGYLLWQFRRASGLGLRQFVPRWREAINWRQLLGK</sequence>
<dbReference type="PANTHER" id="PTHR30250:SF11">
    <property type="entry name" value="O-ANTIGEN TRANSPORTER-RELATED"/>
    <property type="match status" value="1"/>
</dbReference>
<dbReference type="RefSeq" id="WP_345224247.1">
    <property type="nucleotide sequence ID" value="NZ_BAABHA010000006.1"/>
</dbReference>
<comment type="subcellular location">
    <subcellularLocation>
        <location evidence="1">Cell membrane</location>
        <topology evidence="1">Multi-pass membrane protein</topology>
    </subcellularLocation>
</comment>
<feature type="transmembrane region" description="Helical" evidence="6">
    <location>
        <begin position="311"/>
        <end position="332"/>
    </location>
</feature>
<gene>
    <name evidence="7" type="ORF">GCM10023186_22610</name>
</gene>
<comment type="caution">
    <text evidence="7">The sequence shown here is derived from an EMBL/GenBank/DDBJ whole genome shotgun (WGS) entry which is preliminary data.</text>
</comment>
<feature type="transmembrane region" description="Helical" evidence="6">
    <location>
        <begin position="370"/>
        <end position="389"/>
    </location>
</feature>